<name>A0A4Z1HRL1_9HELO</name>
<accession>A0A4Z1HRL1</accession>
<evidence type="ECO:0000313" key="3">
    <source>
        <dbReference type="Proteomes" id="UP000297452"/>
    </source>
</evidence>
<keyword evidence="1" id="KW-0175">Coiled coil</keyword>
<dbReference type="OrthoDB" id="3516401at2759"/>
<dbReference type="EMBL" id="PQXJ01000347">
    <property type="protein sequence ID" value="TGO51696.1"/>
    <property type="molecule type" value="Genomic_DNA"/>
</dbReference>
<evidence type="ECO:0000313" key="2">
    <source>
        <dbReference type="EMBL" id="TGO51696.1"/>
    </source>
</evidence>
<protein>
    <submittedName>
        <fullName evidence="2">Uncharacterized protein</fullName>
    </submittedName>
</protein>
<proteinExistence type="predicted"/>
<organism evidence="2 3">
    <name type="scientific">Botryotinia narcissicola</name>
    <dbReference type="NCBI Taxonomy" id="278944"/>
    <lineage>
        <taxon>Eukaryota</taxon>
        <taxon>Fungi</taxon>
        <taxon>Dikarya</taxon>
        <taxon>Ascomycota</taxon>
        <taxon>Pezizomycotina</taxon>
        <taxon>Leotiomycetes</taxon>
        <taxon>Helotiales</taxon>
        <taxon>Sclerotiniaceae</taxon>
        <taxon>Botryotinia</taxon>
    </lineage>
</organism>
<gene>
    <name evidence="2" type="ORF">BOTNAR_0347g00060</name>
</gene>
<comment type="caution">
    <text evidence="2">The sequence shown here is derived from an EMBL/GenBank/DDBJ whole genome shotgun (WGS) entry which is preliminary data.</text>
</comment>
<sequence length="367" mass="43064">MEEQIEKLTKDRDDFEARTHSNMNDLKRIEGERQVLAEELSKVRKQTHSPSEDTDEFLRFTSVWDNSLVDEESLDRFQDLRADISRWSRREIKDLSQLDDLQGRDRELFFEEAAIVILDESDKRELPKVLRKFSKALLYILGALLTHHLYATVFSDPFFFLGEETSQILNDIMSLGNTCHPYDPPNPEMSLQHNITSRGSMGPEGQPIFMVESPTILRYGLRQADDCIFEERWWHQVYGFQRATVWVRVPLPEELYGNEEAFTPMALASQPEQLKDLKPVTFPLRSNFSVEELGEGMRKRVDRVTLLDLVKPYLDDFAEQLRPVLEGLRGEIAQRIEERNEMEKQRDEFRSKYREALELIERLKSGM</sequence>
<evidence type="ECO:0000256" key="1">
    <source>
        <dbReference type="SAM" id="Coils"/>
    </source>
</evidence>
<dbReference type="Proteomes" id="UP000297452">
    <property type="component" value="Unassembled WGS sequence"/>
</dbReference>
<reference evidence="2 3" key="1">
    <citation type="submission" date="2017-12" db="EMBL/GenBank/DDBJ databases">
        <title>Comparative genomics of Botrytis spp.</title>
        <authorList>
            <person name="Valero-Jimenez C.A."/>
            <person name="Tapia P."/>
            <person name="Veloso J."/>
            <person name="Silva-Moreno E."/>
            <person name="Staats M."/>
            <person name="Valdes J.H."/>
            <person name="Van Kan J.A.L."/>
        </authorList>
    </citation>
    <scope>NUCLEOTIDE SEQUENCE [LARGE SCALE GENOMIC DNA]</scope>
    <source>
        <strain evidence="2 3">MUCL2120</strain>
    </source>
</reference>
<keyword evidence="3" id="KW-1185">Reference proteome</keyword>
<dbReference type="AlphaFoldDB" id="A0A4Z1HRL1"/>
<feature type="coiled-coil region" evidence="1">
    <location>
        <begin position="325"/>
        <end position="359"/>
    </location>
</feature>